<gene>
    <name evidence="2" type="ORF">TSPGSL018_27252</name>
</gene>
<feature type="compositionally biased region" description="Basic and acidic residues" evidence="1">
    <location>
        <begin position="123"/>
        <end position="137"/>
    </location>
</feature>
<feature type="non-terminal residue" evidence="2">
    <location>
        <position position="143"/>
    </location>
</feature>
<dbReference type="EMBL" id="GBEZ01026098">
    <property type="protein sequence ID" value="JAC61067.1"/>
    <property type="molecule type" value="Transcribed_RNA"/>
</dbReference>
<evidence type="ECO:0000313" key="2">
    <source>
        <dbReference type="EMBL" id="JAC61067.1"/>
    </source>
</evidence>
<feature type="region of interest" description="Disordered" evidence="1">
    <location>
        <begin position="104"/>
        <end position="143"/>
    </location>
</feature>
<proteinExistence type="predicted"/>
<dbReference type="AlphaFoldDB" id="A0A061QKB3"/>
<reference evidence="2" key="1">
    <citation type="submission" date="2014-05" db="EMBL/GenBank/DDBJ databases">
        <title>The transcriptome of the halophilic microalga Tetraselmis sp. GSL018 isolated from the Great Salt Lake, Utah.</title>
        <authorList>
            <person name="Jinkerson R.E."/>
            <person name="D'Adamo S."/>
            <person name="Posewitz M.C."/>
        </authorList>
    </citation>
    <scope>NUCLEOTIDE SEQUENCE</scope>
    <source>
        <strain evidence="2">GSL018</strain>
    </source>
</reference>
<dbReference type="Gene3D" id="3.50.50.60">
    <property type="entry name" value="FAD/NAD(P)-binding domain"/>
    <property type="match status" value="1"/>
</dbReference>
<sequence>SQYYFLTVSIQPCLNFTWKGQHGDPSPRSRVMRNKTFRTLPRSSFAWSSVRMNRRPQNFVTCLAENGAGSAPKRVAVIGSGPAGLSSAIALRHLNTGVEHVTVAAGARGRPQHQRRCCSSRPDGPRRQADGDREPHQVHPVSV</sequence>
<accession>A0A061QKB3</accession>
<protein>
    <submittedName>
        <fullName evidence="2">Uncharacterized protein</fullName>
    </submittedName>
</protein>
<organism evidence="2">
    <name type="scientific">Tetraselmis sp. GSL018</name>
    <dbReference type="NCBI Taxonomy" id="582737"/>
    <lineage>
        <taxon>Eukaryota</taxon>
        <taxon>Viridiplantae</taxon>
        <taxon>Chlorophyta</taxon>
        <taxon>core chlorophytes</taxon>
        <taxon>Chlorodendrophyceae</taxon>
        <taxon>Chlorodendrales</taxon>
        <taxon>Chlorodendraceae</taxon>
        <taxon>Tetraselmis</taxon>
    </lineage>
</organism>
<feature type="non-terminal residue" evidence="2">
    <location>
        <position position="1"/>
    </location>
</feature>
<name>A0A061QKB3_9CHLO</name>
<dbReference type="SUPFAM" id="SSF51905">
    <property type="entry name" value="FAD/NAD(P)-binding domain"/>
    <property type="match status" value="1"/>
</dbReference>
<evidence type="ECO:0000256" key="1">
    <source>
        <dbReference type="SAM" id="MobiDB-lite"/>
    </source>
</evidence>
<dbReference type="InterPro" id="IPR036188">
    <property type="entry name" value="FAD/NAD-bd_sf"/>
</dbReference>